<comment type="cofactor">
    <cofactor evidence="1">
        <name>pyridoxal 5'-phosphate</name>
        <dbReference type="ChEBI" id="CHEBI:597326"/>
    </cofactor>
</comment>
<feature type="compositionally biased region" description="Basic residues" evidence="3">
    <location>
        <begin position="248"/>
        <end position="263"/>
    </location>
</feature>
<keyword evidence="2" id="KW-0663">Pyridoxal phosphate</keyword>
<dbReference type="Pfam" id="PF00291">
    <property type="entry name" value="PALP"/>
    <property type="match status" value="1"/>
</dbReference>
<dbReference type="Gene3D" id="3.40.50.1100">
    <property type="match status" value="2"/>
</dbReference>
<name>A0ABS4YBV4_9ACTN</name>
<sequence>MDVHESVLDLVGGTPLVRLRTTGDAARSASAVYAKLEYLSVGGSSKDRIGLRMVEQAERDGLLRPGGTIVEATSGNTGIGLALVAARKGYRAVLVLSDRAGGEKVATLRAFGAEVVMRPGGLPREHPDHPVNTAARIAEETPGGWLAAQYDNPANPEAHYLTTGPKIWRQTEGRITHLVSCIGTGGTISGTGRYLKEVSGGTVQVVGADPMSSVYSGGDGRPYFNRSRRALPPCGNRRGPLAAVVPPGRRRPRPARRGPRSHPGRPPTGTRSGAARRRIVRHGTVRGPARGRRGRSGGPGRGDPPGLRAAVPLEVLRRCLAAAPGLPGR</sequence>
<feature type="region of interest" description="Disordered" evidence="3">
    <location>
        <begin position="213"/>
        <end position="310"/>
    </location>
</feature>
<dbReference type="EMBL" id="JAGIOH010000001">
    <property type="protein sequence ID" value="MBP2406191.1"/>
    <property type="molecule type" value="Genomic_DNA"/>
</dbReference>
<dbReference type="InterPro" id="IPR001926">
    <property type="entry name" value="TrpB-like_PALP"/>
</dbReference>
<organism evidence="5 6">
    <name type="scientific">Streptomyces syringium</name>
    <dbReference type="NCBI Taxonomy" id="76729"/>
    <lineage>
        <taxon>Bacteria</taxon>
        <taxon>Bacillati</taxon>
        <taxon>Actinomycetota</taxon>
        <taxon>Actinomycetes</taxon>
        <taxon>Kitasatosporales</taxon>
        <taxon>Streptomycetaceae</taxon>
        <taxon>Streptomyces</taxon>
    </lineage>
</organism>
<dbReference type="InterPro" id="IPR050214">
    <property type="entry name" value="Cys_Synth/Cystath_Beta-Synth"/>
</dbReference>
<gene>
    <name evidence="5" type="ORF">JO379_005660</name>
</gene>
<proteinExistence type="predicted"/>
<evidence type="ECO:0000256" key="3">
    <source>
        <dbReference type="SAM" id="MobiDB-lite"/>
    </source>
</evidence>
<keyword evidence="6" id="KW-1185">Reference proteome</keyword>
<comment type="caution">
    <text evidence="5">The sequence shown here is derived from an EMBL/GenBank/DDBJ whole genome shotgun (WGS) entry which is preliminary data.</text>
</comment>
<evidence type="ECO:0000256" key="1">
    <source>
        <dbReference type="ARBA" id="ARBA00001933"/>
    </source>
</evidence>
<dbReference type="SUPFAM" id="SSF53686">
    <property type="entry name" value="Tryptophan synthase beta subunit-like PLP-dependent enzymes"/>
    <property type="match status" value="1"/>
</dbReference>
<dbReference type="CDD" id="cd01561">
    <property type="entry name" value="CBS_like"/>
    <property type="match status" value="1"/>
</dbReference>
<protein>
    <submittedName>
        <fullName evidence="5">Cysteine synthase</fullName>
    </submittedName>
</protein>
<evidence type="ECO:0000256" key="2">
    <source>
        <dbReference type="ARBA" id="ARBA00022898"/>
    </source>
</evidence>
<accession>A0ABS4YBV4</accession>
<evidence type="ECO:0000313" key="6">
    <source>
        <dbReference type="Proteomes" id="UP001519291"/>
    </source>
</evidence>
<dbReference type="InterPro" id="IPR036052">
    <property type="entry name" value="TrpB-like_PALP_sf"/>
</dbReference>
<dbReference type="PANTHER" id="PTHR10314">
    <property type="entry name" value="CYSTATHIONINE BETA-SYNTHASE"/>
    <property type="match status" value="1"/>
</dbReference>
<reference evidence="5 6" key="1">
    <citation type="submission" date="2021-03" db="EMBL/GenBank/DDBJ databases">
        <title>Sequencing the genomes of 1000 actinobacteria strains.</title>
        <authorList>
            <person name="Klenk H.-P."/>
        </authorList>
    </citation>
    <scope>NUCLEOTIDE SEQUENCE [LARGE SCALE GENOMIC DNA]</scope>
    <source>
        <strain evidence="5 6">DSM 41480</strain>
    </source>
</reference>
<dbReference type="Proteomes" id="UP001519291">
    <property type="component" value="Unassembled WGS sequence"/>
</dbReference>
<evidence type="ECO:0000259" key="4">
    <source>
        <dbReference type="Pfam" id="PF00291"/>
    </source>
</evidence>
<evidence type="ECO:0000313" key="5">
    <source>
        <dbReference type="EMBL" id="MBP2406191.1"/>
    </source>
</evidence>
<feature type="domain" description="Tryptophan synthase beta chain-like PALP" evidence="4">
    <location>
        <begin position="8"/>
        <end position="212"/>
    </location>
</feature>
<feature type="compositionally biased region" description="Basic residues" evidence="3">
    <location>
        <begin position="274"/>
        <end position="295"/>
    </location>
</feature>